<dbReference type="InterPro" id="IPR029459">
    <property type="entry name" value="EFTU-type"/>
</dbReference>
<dbReference type="Proteomes" id="UP000041254">
    <property type="component" value="Unassembled WGS sequence"/>
</dbReference>
<dbReference type="PANTHER" id="PTHR43381:SF4">
    <property type="entry name" value="EUKARYOTIC TRANSLATION INITIATION FACTOR 5B"/>
    <property type="match status" value="1"/>
</dbReference>
<evidence type="ECO:0000259" key="14">
    <source>
        <dbReference type="PROSITE" id="PS51722"/>
    </source>
</evidence>
<feature type="compositionally biased region" description="Acidic residues" evidence="13">
    <location>
        <begin position="187"/>
        <end position="200"/>
    </location>
</feature>
<dbReference type="Gene3D" id="3.40.50.300">
    <property type="entry name" value="P-loop containing nucleotide triphosphate hydrolases"/>
    <property type="match status" value="1"/>
</dbReference>
<feature type="compositionally biased region" description="Basic and acidic residues" evidence="13">
    <location>
        <begin position="485"/>
        <end position="513"/>
    </location>
</feature>
<dbReference type="OrthoDB" id="4928at2759"/>
<keyword evidence="8" id="KW-0547">Nucleotide-binding</keyword>
<dbReference type="Pfam" id="PF14578">
    <property type="entry name" value="GTP_EFTU_D4"/>
    <property type="match status" value="1"/>
</dbReference>
<dbReference type="SUPFAM" id="SSF52156">
    <property type="entry name" value="Initiation factor IF2/eIF5b, domain 3"/>
    <property type="match status" value="1"/>
</dbReference>
<dbReference type="InterPro" id="IPR009000">
    <property type="entry name" value="Transl_B-barrel_sf"/>
</dbReference>
<dbReference type="NCBIfam" id="TIGR00231">
    <property type="entry name" value="small_GTP"/>
    <property type="match status" value="1"/>
</dbReference>
<dbReference type="InterPro" id="IPR036925">
    <property type="entry name" value="TIF_IF2_dom3_sf"/>
</dbReference>
<dbReference type="PANTHER" id="PTHR43381">
    <property type="entry name" value="TRANSLATION INITIATION FACTOR IF-2-RELATED"/>
    <property type="match status" value="1"/>
</dbReference>
<feature type="compositionally biased region" description="Basic and acidic residues" evidence="13">
    <location>
        <begin position="601"/>
        <end position="611"/>
    </location>
</feature>
<dbReference type="Pfam" id="PF11987">
    <property type="entry name" value="IF-2"/>
    <property type="match status" value="1"/>
</dbReference>
<dbReference type="EC" id="3.6.5.3" evidence="3"/>
<keyword evidence="16" id="KW-1185">Reference proteome</keyword>
<evidence type="ECO:0000256" key="8">
    <source>
        <dbReference type="ARBA" id="ARBA00022741"/>
    </source>
</evidence>
<dbReference type="GO" id="GO:0003743">
    <property type="term" value="F:translation initiation factor activity"/>
    <property type="evidence" value="ECO:0007669"/>
    <property type="project" value="UniProtKB-KW"/>
</dbReference>
<feature type="compositionally biased region" description="Basic and acidic residues" evidence="13">
    <location>
        <begin position="573"/>
        <end position="586"/>
    </location>
</feature>
<feature type="compositionally biased region" description="Acidic residues" evidence="13">
    <location>
        <begin position="149"/>
        <end position="161"/>
    </location>
</feature>
<comment type="subcellular location">
    <subcellularLocation>
        <location evidence="1">Cytoplasm</location>
    </subcellularLocation>
</comment>
<feature type="compositionally biased region" description="Acidic residues" evidence="13">
    <location>
        <begin position="696"/>
        <end position="724"/>
    </location>
</feature>
<accession>A0A0G4FIB4</accession>
<dbReference type="InterPro" id="IPR015760">
    <property type="entry name" value="TIF_IF2"/>
</dbReference>
<dbReference type="VEuPathDB" id="CryptoDB:Vbra_9228"/>
<organism evidence="15 16">
    <name type="scientific">Vitrella brassicaformis (strain CCMP3155)</name>
    <dbReference type="NCBI Taxonomy" id="1169540"/>
    <lineage>
        <taxon>Eukaryota</taxon>
        <taxon>Sar</taxon>
        <taxon>Alveolata</taxon>
        <taxon>Colpodellida</taxon>
        <taxon>Vitrellaceae</taxon>
        <taxon>Vitrella</taxon>
    </lineage>
</organism>
<evidence type="ECO:0000256" key="1">
    <source>
        <dbReference type="ARBA" id="ARBA00004496"/>
    </source>
</evidence>
<dbReference type="SUPFAM" id="SSF50447">
    <property type="entry name" value="Translation proteins"/>
    <property type="match status" value="1"/>
</dbReference>
<dbReference type="Gene3D" id="3.40.50.10050">
    <property type="entry name" value="Translation initiation factor IF- 2, domain 3"/>
    <property type="match status" value="1"/>
</dbReference>
<evidence type="ECO:0000313" key="16">
    <source>
        <dbReference type="Proteomes" id="UP000041254"/>
    </source>
</evidence>
<dbReference type="GO" id="GO:0005739">
    <property type="term" value="C:mitochondrion"/>
    <property type="evidence" value="ECO:0007669"/>
    <property type="project" value="TreeGrafter"/>
</dbReference>
<evidence type="ECO:0000256" key="9">
    <source>
        <dbReference type="ARBA" id="ARBA00022801"/>
    </source>
</evidence>
<dbReference type="GO" id="GO:0003924">
    <property type="term" value="F:GTPase activity"/>
    <property type="evidence" value="ECO:0007669"/>
    <property type="project" value="InterPro"/>
</dbReference>
<feature type="compositionally biased region" description="Basic residues" evidence="13">
    <location>
        <begin position="410"/>
        <end position="425"/>
    </location>
</feature>
<dbReference type="STRING" id="1169540.A0A0G4FIB4"/>
<keyword evidence="9" id="KW-0378">Hydrolase</keyword>
<dbReference type="FunFam" id="3.40.50.10050:FF:000002">
    <property type="entry name" value="Eukaryotic translation initiation factor 5B"/>
    <property type="match status" value="1"/>
</dbReference>
<evidence type="ECO:0000256" key="5">
    <source>
        <dbReference type="ARBA" id="ARBA00022490"/>
    </source>
</evidence>
<feature type="compositionally biased region" description="Pro residues" evidence="13">
    <location>
        <begin position="317"/>
        <end position="327"/>
    </location>
</feature>
<feature type="compositionally biased region" description="Low complexity" evidence="13">
    <location>
        <begin position="342"/>
        <end position="354"/>
    </location>
</feature>
<feature type="compositionally biased region" description="Low complexity" evidence="13">
    <location>
        <begin position="443"/>
        <end position="462"/>
    </location>
</feature>
<dbReference type="EMBL" id="CDMY01000446">
    <property type="protein sequence ID" value="CEM13219.1"/>
    <property type="molecule type" value="Genomic_DNA"/>
</dbReference>
<name>A0A0G4FIB4_VITBC</name>
<dbReference type="CDD" id="cd16266">
    <property type="entry name" value="IF2_aeIF5B_IV"/>
    <property type="match status" value="1"/>
</dbReference>
<dbReference type="InterPro" id="IPR023115">
    <property type="entry name" value="TIF_IF2_dom3"/>
</dbReference>
<comment type="similarity">
    <text evidence="2">Belongs to the TRAFAC class translation factor GTPase superfamily. Classic translation factor GTPase family. IF-2 subfamily.</text>
</comment>
<keyword evidence="5" id="KW-0963">Cytoplasm</keyword>
<evidence type="ECO:0000256" key="11">
    <source>
        <dbReference type="ARBA" id="ARBA00023134"/>
    </source>
</evidence>
<feature type="compositionally biased region" description="Basic residues" evidence="13">
    <location>
        <begin position="225"/>
        <end position="238"/>
    </location>
</feature>
<dbReference type="PROSITE" id="PS51722">
    <property type="entry name" value="G_TR_2"/>
    <property type="match status" value="1"/>
</dbReference>
<dbReference type="InParanoid" id="A0A0G4FIB4"/>
<dbReference type="FunFam" id="2.40.30.10:FF:000013">
    <property type="entry name" value="eukaryotic translation initiation factor 5B"/>
    <property type="match status" value="1"/>
</dbReference>
<evidence type="ECO:0000256" key="10">
    <source>
        <dbReference type="ARBA" id="ARBA00022917"/>
    </source>
</evidence>
<dbReference type="GO" id="GO:0046872">
    <property type="term" value="F:metal ion binding"/>
    <property type="evidence" value="ECO:0007669"/>
    <property type="project" value="UniProtKB-KW"/>
</dbReference>
<dbReference type="PRINTS" id="PR00315">
    <property type="entry name" value="ELONGATNFCT"/>
</dbReference>
<evidence type="ECO:0000256" key="7">
    <source>
        <dbReference type="ARBA" id="ARBA00022723"/>
    </source>
</evidence>
<evidence type="ECO:0000256" key="3">
    <source>
        <dbReference type="ARBA" id="ARBA00011986"/>
    </source>
</evidence>
<feature type="compositionally biased region" description="Basic residues" evidence="13">
    <location>
        <begin position="99"/>
        <end position="110"/>
    </location>
</feature>
<evidence type="ECO:0000313" key="15">
    <source>
        <dbReference type="EMBL" id="CEM13219.1"/>
    </source>
</evidence>
<evidence type="ECO:0000256" key="4">
    <source>
        <dbReference type="ARBA" id="ARBA00013824"/>
    </source>
</evidence>
<dbReference type="OMA" id="EFAVMLC"/>
<dbReference type="InterPro" id="IPR027417">
    <property type="entry name" value="P-loop_NTPase"/>
</dbReference>
<dbReference type="CDD" id="cd01887">
    <property type="entry name" value="IF2_eIF5B"/>
    <property type="match status" value="1"/>
</dbReference>
<keyword evidence="7" id="KW-0479">Metal-binding</keyword>
<dbReference type="SUPFAM" id="SSF52540">
    <property type="entry name" value="P-loop containing nucleoside triphosphate hydrolases"/>
    <property type="match status" value="1"/>
</dbReference>
<feature type="compositionally biased region" description="Low complexity" evidence="13">
    <location>
        <begin position="663"/>
        <end position="687"/>
    </location>
</feature>
<feature type="compositionally biased region" description="Acidic residues" evidence="13">
    <location>
        <begin position="640"/>
        <end position="657"/>
    </location>
</feature>
<evidence type="ECO:0000256" key="6">
    <source>
        <dbReference type="ARBA" id="ARBA00022540"/>
    </source>
</evidence>
<feature type="region of interest" description="Disordered" evidence="13">
    <location>
        <begin position="1"/>
        <end position="745"/>
    </location>
</feature>
<feature type="compositionally biased region" description="Basic residues" evidence="13">
    <location>
        <begin position="285"/>
        <end position="294"/>
    </location>
</feature>
<dbReference type="FunFam" id="3.40.50.300:FF:000112">
    <property type="entry name" value="Eukaryotic translation initiation factor 5B"/>
    <property type="match status" value="1"/>
</dbReference>
<feature type="compositionally biased region" description="Acidic residues" evidence="13">
    <location>
        <begin position="83"/>
        <end position="92"/>
    </location>
</feature>
<feature type="compositionally biased region" description="Basic and acidic residues" evidence="13">
    <location>
        <begin position="520"/>
        <end position="566"/>
    </location>
</feature>
<evidence type="ECO:0000256" key="13">
    <source>
        <dbReference type="SAM" id="MobiDB-lite"/>
    </source>
</evidence>
<keyword evidence="10" id="KW-0648">Protein biosynthesis</keyword>
<dbReference type="InterPro" id="IPR005225">
    <property type="entry name" value="Small_GTP-bd"/>
</dbReference>
<proteinExistence type="inferred from homology"/>
<feature type="compositionally biased region" description="Basic and acidic residues" evidence="13">
    <location>
        <begin position="331"/>
        <end position="341"/>
    </location>
</feature>
<dbReference type="CDD" id="cd03703">
    <property type="entry name" value="aeIF5B_II"/>
    <property type="match status" value="1"/>
</dbReference>
<dbReference type="InterPro" id="IPR000795">
    <property type="entry name" value="T_Tr_GTP-bd_dom"/>
</dbReference>
<sequence>MAPKRRGRKKEDDDDFVEKSVDILKEPPADEDDGVPSPQAGGGKGKGRAKKDKGGGAGGFGALAGSDDDDKAGALADGKPAADDDEEEEEEVAAPAAVPKKKNRRAKNKQKGGFAALDEDGDEEQEEEEGAQPSAGKKGGGFAALTGGDGDDNEDEEEDEPVSSMPSTASRRKQKKNRAKGGFADLGGEDEDEINGEEESAPAKQEEPEEAPVPEATPAPAAPKAKAKAKGKKGKNKKKADDDEDLDAILAEIEGKAKTVEAPAQEGEAPWVGAEVEAPPVLTKSKARQKKKQQQKGEDTEDIDAILAEIEGKPKPEAPTPSPPQPLPQQEEEHPAEEAPKGEAAAAAEVAAEGAKPEETPAASEPLAAPQGKDPIHSAAEEPPAPDAVTEATEETEGTTDGVLDEAAKRALKNKLKKEKKKAKAKAAVSDETEDKIADDPEAAQAAEAAAAPAPAPSAAAADKGKKKKPGPVSAAARAAQERIQAIKEAEEQRKKEEDEVRKKEEERLRKIEEEEARQEEELKKKREKKEAQKVRRQQLKKEGKLLSKAEKQRAERAAEYRRQLEEQGLIQKRPEGESAHTEGPKKTVVVSDRRKKRRPQHDTINGHEEGGEGDVTMADEGKADEAMQPVADETHKDEVEGEEEVDDWEALIDEEDESKKQPPAMAEPSAAPAAPAAGKPAAPARAAKPEQDVHMEEDEEEEESEEEESEEEEDEEEEDESDEDDHRRPMLRAQPVPKAPKVDKATARLRSPICCILGHVDTGKTKLLDKIRRTNVQEGEAGGITQQIGATFFPKEALWEQCKKVDPELELHVPGLLIIDTPGHESFNNLRARGSSLCDIAILVVDIMHGLEPQTLESLGLLKKRKCPFVIALNKIDRMYQWEDIQYTPAKEAIDRQQPSVKDEFKNRVDQSLVALAEQGLNCFVYWDNPDFRRNVSVAPTSAITGEGIPDLLMLLVKLTQDIMTSAIVYKEELQCTILEVKNIEGLGTTIDVILVNGTLHEGDTIIVCGMSGPIVTNIRALLTPQPLKELRVKGEYIHHKQIHAAMGVKISAQGLEDAVAGTSLFVVDPDDEEMIEDLKDEVMADMSDIFKSVDRSGSGVYVMASTLGSLEALLAFLKDSKIPVFCVNIGTVNKIDVKKASVMKEKGHPEFATILAFDVKIDSEARKEAEHLGVRIMWAEIIYHLFDQFTDFMAKFKEDKRKEKSNVAVFPCVLKVLPQFVFNKKDPIVLGVVVEDGILKIGTPLCVPDKENMRIGQVGSIENNKKPVDSARKGMEVAIKIVGDTSVTYGKQFDHTNKLYSRMTRDAIDCLKEHFRDDLNKDDWKLVVALKKVFAIT</sequence>
<feature type="compositionally biased region" description="Acidic residues" evidence="13">
    <location>
        <begin position="117"/>
        <end position="130"/>
    </location>
</feature>
<evidence type="ECO:0000256" key="2">
    <source>
        <dbReference type="ARBA" id="ARBA00007733"/>
    </source>
</evidence>
<dbReference type="GO" id="GO:0005525">
    <property type="term" value="F:GTP binding"/>
    <property type="evidence" value="ECO:0007669"/>
    <property type="project" value="UniProtKB-KW"/>
</dbReference>
<dbReference type="FunFam" id="2.40.30.10:FF:000026">
    <property type="entry name" value="Eukaryotic translation initiation factor 5B"/>
    <property type="match status" value="1"/>
</dbReference>
<feature type="domain" description="Tr-type G" evidence="14">
    <location>
        <begin position="750"/>
        <end position="966"/>
    </location>
</feature>
<protein>
    <recommendedName>
        <fullName evidence="4">Eukaryotic translation initiation factor 5B</fullName>
        <ecNumber evidence="3">3.6.5.3</ecNumber>
    </recommendedName>
    <alternativeName>
        <fullName evidence="12">Translation initiation factor IF-2</fullName>
    </alternativeName>
</protein>
<dbReference type="Gene3D" id="2.40.30.10">
    <property type="entry name" value="Translation factors"/>
    <property type="match status" value="2"/>
</dbReference>
<feature type="compositionally biased region" description="Low complexity" evidence="13">
    <location>
        <begin position="471"/>
        <end position="484"/>
    </location>
</feature>
<keyword evidence="6" id="KW-0396">Initiation factor</keyword>
<gene>
    <name evidence="15" type="ORF">Vbra_9228</name>
</gene>
<dbReference type="NCBIfam" id="NF003078">
    <property type="entry name" value="PRK04004.1"/>
    <property type="match status" value="1"/>
</dbReference>
<reference evidence="15 16" key="1">
    <citation type="submission" date="2014-11" db="EMBL/GenBank/DDBJ databases">
        <authorList>
            <person name="Zhu J."/>
            <person name="Qi W."/>
            <person name="Song R."/>
        </authorList>
    </citation>
    <scope>NUCLEOTIDE SEQUENCE [LARGE SCALE GENOMIC DNA]</scope>
</reference>
<dbReference type="Pfam" id="PF00009">
    <property type="entry name" value="GTP_EFTU"/>
    <property type="match status" value="1"/>
</dbReference>
<evidence type="ECO:0000256" key="12">
    <source>
        <dbReference type="ARBA" id="ARBA00032478"/>
    </source>
</evidence>
<feature type="compositionally biased region" description="Basic residues" evidence="13">
    <location>
        <begin position="170"/>
        <end position="179"/>
    </location>
</feature>
<keyword evidence="11" id="KW-0342">GTP-binding</keyword>
<feature type="compositionally biased region" description="Basic and acidic residues" evidence="13">
    <location>
        <begin position="17"/>
        <end position="28"/>
    </location>
</feature>